<evidence type="ECO:0000313" key="1">
    <source>
        <dbReference type="EMBL" id="KRX38938.1"/>
    </source>
</evidence>
<name>A0A0V0TIS5_9BILA</name>
<proteinExistence type="predicted"/>
<comment type="caution">
    <text evidence="1">The sequence shown here is derived from an EMBL/GenBank/DDBJ whole genome shotgun (WGS) entry which is preliminary data.</text>
</comment>
<keyword evidence="2" id="KW-1185">Reference proteome</keyword>
<protein>
    <submittedName>
        <fullName evidence="1">Uncharacterized protein</fullName>
    </submittedName>
</protein>
<dbReference type="AlphaFoldDB" id="A0A0V0TIS5"/>
<dbReference type="Proteomes" id="UP000055048">
    <property type="component" value="Unassembled WGS sequence"/>
</dbReference>
<dbReference type="EMBL" id="JYDJ01000249">
    <property type="protein sequence ID" value="KRX38938.1"/>
    <property type="molecule type" value="Genomic_DNA"/>
</dbReference>
<gene>
    <name evidence="1" type="ORF">T05_5575</name>
</gene>
<organism evidence="1 2">
    <name type="scientific">Trichinella murrelli</name>
    <dbReference type="NCBI Taxonomy" id="144512"/>
    <lineage>
        <taxon>Eukaryota</taxon>
        <taxon>Metazoa</taxon>
        <taxon>Ecdysozoa</taxon>
        <taxon>Nematoda</taxon>
        <taxon>Enoplea</taxon>
        <taxon>Dorylaimia</taxon>
        <taxon>Trichinellida</taxon>
        <taxon>Trichinellidae</taxon>
        <taxon>Trichinella</taxon>
    </lineage>
</organism>
<evidence type="ECO:0000313" key="2">
    <source>
        <dbReference type="Proteomes" id="UP000055048"/>
    </source>
</evidence>
<accession>A0A0V0TIS5</accession>
<reference evidence="1 2" key="1">
    <citation type="submission" date="2015-01" db="EMBL/GenBank/DDBJ databases">
        <title>Evolution of Trichinella species and genotypes.</title>
        <authorList>
            <person name="Korhonen P.K."/>
            <person name="Edoardo P."/>
            <person name="Giuseppe L.R."/>
            <person name="Gasser R.B."/>
        </authorList>
    </citation>
    <scope>NUCLEOTIDE SEQUENCE [LARGE SCALE GENOMIC DNA]</scope>
    <source>
        <strain evidence="1">ISS417</strain>
    </source>
</reference>
<sequence>MIDITIENSKVQKTLNLCNKDKNLLPSDLVCFEICYLAHCGMENFHPKHNKYYWSRPLLLSGHVSAMLLLSLSDEMQQVTTIEELKKKKKKKNTSLLYTPTEAAGWGCFFATEAIPSAALAAVECCLPLPPSKLRNDTPLKAISNCNCRTDKRNTTDTAFIAKKRLGIVIQNGDLLNTAVASLEQSENCFLQTETLFLNRFKLTPNNVCTNLLFSTPDRLYELNAVPPLTELASIPKRITHCT</sequence>